<dbReference type="InterPro" id="IPR003265">
    <property type="entry name" value="HhH-GPD_domain"/>
</dbReference>
<comment type="function">
    <text evidence="13">Adenine glycosylase active on G-A mispairs.</text>
</comment>
<feature type="domain" description="HhH-GPD" evidence="14">
    <location>
        <begin position="38"/>
        <end position="189"/>
    </location>
</feature>
<evidence type="ECO:0000256" key="9">
    <source>
        <dbReference type="ARBA" id="ARBA00023004"/>
    </source>
</evidence>
<accession>A0ABR7FEL1</accession>
<comment type="cofactor">
    <cofactor evidence="13">
        <name>[4Fe-4S] cluster</name>
        <dbReference type="ChEBI" id="CHEBI:49883"/>
    </cofactor>
    <text evidence="13">Binds 1 [4Fe-4S] cluster.</text>
</comment>
<keyword evidence="7 13" id="KW-0227">DNA damage</keyword>
<evidence type="ECO:0000256" key="5">
    <source>
        <dbReference type="ARBA" id="ARBA00022485"/>
    </source>
</evidence>
<evidence type="ECO:0000256" key="6">
    <source>
        <dbReference type="ARBA" id="ARBA00022723"/>
    </source>
</evidence>
<evidence type="ECO:0000256" key="10">
    <source>
        <dbReference type="ARBA" id="ARBA00023014"/>
    </source>
</evidence>
<comment type="similarity">
    <text evidence="2 13">Belongs to the Nth/MutY family.</text>
</comment>
<dbReference type="InterPro" id="IPR005760">
    <property type="entry name" value="A/G_AdeGlyc_MutY"/>
</dbReference>
<evidence type="ECO:0000256" key="11">
    <source>
        <dbReference type="ARBA" id="ARBA00023204"/>
    </source>
</evidence>
<sequence length="350" mass="39847">MKLEEIIKPLLSWYEENKRDLPWRREPTPYHVWVSEIMLQQTRVEAVKGYYERFLTALPQIEDLAACPENKLLKLWEGLGYYNRVKNMQKAAKEIVLKYGGELPADYEEILELPGIGSYTAGAISSIAYGLKKPAVDGNVLRVLSRITENGEDILKQSVKRRVEQELEAVMPADRPGAFNQSLMELGAVVCIPNGMAKCQVCPVQHLCSARAHGTVLEYPKKAAKKQRRIEEKTVLLIQNGQEYAVCRRPDKGLLAGLYEFPNMDGWLTEEEVIRAVEALKLMPLHIKNAGEAKHIFSHVEWHMKGYVVRVASTEKRAGNLLFIDKKESKGKYPIPSAFSAYRKYIEEDE</sequence>
<proteinExistence type="inferred from homology"/>
<dbReference type="InterPro" id="IPR000445">
    <property type="entry name" value="HhH_motif"/>
</dbReference>
<evidence type="ECO:0000259" key="14">
    <source>
        <dbReference type="SMART" id="SM00478"/>
    </source>
</evidence>
<dbReference type="SUPFAM" id="SSF55811">
    <property type="entry name" value="Nudix"/>
    <property type="match status" value="1"/>
</dbReference>
<dbReference type="RefSeq" id="WP_033141336.1">
    <property type="nucleotide sequence ID" value="NZ_JACOOU010000007.1"/>
</dbReference>
<evidence type="ECO:0000256" key="7">
    <source>
        <dbReference type="ARBA" id="ARBA00022763"/>
    </source>
</evidence>
<keyword evidence="9 13" id="KW-0408">Iron</keyword>
<dbReference type="EC" id="3.2.2.31" evidence="3 13"/>
<reference evidence="15 16" key="1">
    <citation type="submission" date="2020-08" db="EMBL/GenBank/DDBJ databases">
        <title>Genome public.</title>
        <authorList>
            <person name="Liu C."/>
            <person name="Sun Q."/>
        </authorList>
    </citation>
    <scope>NUCLEOTIDE SEQUENCE [LARGE SCALE GENOMIC DNA]</scope>
    <source>
        <strain evidence="15 16">NSJ-34</strain>
    </source>
</reference>
<dbReference type="PANTHER" id="PTHR42944:SF1">
    <property type="entry name" value="ADENINE DNA GLYCOSYLASE"/>
    <property type="match status" value="1"/>
</dbReference>
<dbReference type="Proteomes" id="UP000654573">
    <property type="component" value="Unassembled WGS sequence"/>
</dbReference>
<dbReference type="InterPro" id="IPR004036">
    <property type="entry name" value="Endonuclease-III-like_CS2"/>
</dbReference>
<dbReference type="EMBL" id="JACOOU010000007">
    <property type="protein sequence ID" value="MBC5673622.1"/>
    <property type="molecule type" value="Genomic_DNA"/>
</dbReference>
<dbReference type="InterPro" id="IPR015797">
    <property type="entry name" value="NUDIX_hydrolase-like_dom_sf"/>
</dbReference>
<dbReference type="NCBIfam" id="TIGR01084">
    <property type="entry name" value="mutY"/>
    <property type="match status" value="1"/>
</dbReference>
<dbReference type="InterPro" id="IPR023170">
    <property type="entry name" value="HhH_base_excis_C"/>
</dbReference>
<dbReference type="Pfam" id="PF00633">
    <property type="entry name" value="HHH"/>
    <property type="match status" value="1"/>
</dbReference>
<keyword evidence="6" id="KW-0479">Metal-binding</keyword>
<keyword evidence="8" id="KW-0378">Hydrolase</keyword>
<keyword evidence="11" id="KW-0234">DNA repair</keyword>
<evidence type="ECO:0000256" key="1">
    <source>
        <dbReference type="ARBA" id="ARBA00000843"/>
    </source>
</evidence>
<name>A0ABR7FEL1_9FIRM</name>
<evidence type="ECO:0000313" key="15">
    <source>
        <dbReference type="EMBL" id="MBC5673622.1"/>
    </source>
</evidence>
<evidence type="ECO:0000256" key="8">
    <source>
        <dbReference type="ARBA" id="ARBA00022801"/>
    </source>
</evidence>
<dbReference type="Pfam" id="PF00730">
    <property type="entry name" value="HhH-GPD"/>
    <property type="match status" value="1"/>
</dbReference>
<dbReference type="InterPro" id="IPR044298">
    <property type="entry name" value="MIG/MutY"/>
</dbReference>
<evidence type="ECO:0000313" key="16">
    <source>
        <dbReference type="Proteomes" id="UP000654573"/>
    </source>
</evidence>
<dbReference type="Gene3D" id="1.10.1670.10">
    <property type="entry name" value="Helix-hairpin-Helix base-excision DNA repair enzymes (C-terminal)"/>
    <property type="match status" value="1"/>
</dbReference>
<evidence type="ECO:0000256" key="2">
    <source>
        <dbReference type="ARBA" id="ARBA00008343"/>
    </source>
</evidence>
<dbReference type="CDD" id="cd03431">
    <property type="entry name" value="NUDIX_DNA_Glycosylase_C-MutY"/>
    <property type="match status" value="1"/>
</dbReference>
<dbReference type="PANTHER" id="PTHR42944">
    <property type="entry name" value="ADENINE DNA GLYCOSYLASE"/>
    <property type="match status" value="1"/>
</dbReference>
<evidence type="ECO:0000256" key="12">
    <source>
        <dbReference type="ARBA" id="ARBA00023295"/>
    </source>
</evidence>
<dbReference type="Gene3D" id="3.90.79.10">
    <property type="entry name" value="Nucleoside Triphosphate Pyrophosphohydrolase"/>
    <property type="match status" value="1"/>
</dbReference>
<dbReference type="Pfam" id="PF14815">
    <property type="entry name" value="NUDIX_4"/>
    <property type="match status" value="1"/>
</dbReference>
<evidence type="ECO:0000256" key="4">
    <source>
        <dbReference type="ARBA" id="ARBA00022023"/>
    </source>
</evidence>
<keyword evidence="10" id="KW-0411">Iron-sulfur</keyword>
<protein>
    <recommendedName>
        <fullName evidence="4 13">Adenine DNA glycosylase</fullName>
        <ecNumber evidence="3 13">3.2.2.31</ecNumber>
    </recommendedName>
</protein>
<gene>
    <name evidence="15" type="primary">mutY</name>
    <name evidence="15" type="ORF">H8S76_15340</name>
</gene>
<evidence type="ECO:0000256" key="13">
    <source>
        <dbReference type="RuleBase" id="RU365096"/>
    </source>
</evidence>
<dbReference type="PROSITE" id="PS01155">
    <property type="entry name" value="ENDONUCLEASE_III_2"/>
    <property type="match status" value="1"/>
</dbReference>
<keyword evidence="5" id="KW-0004">4Fe-4S</keyword>
<dbReference type="SMART" id="SM00478">
    <property type="entry name" value="ENDO3c"/>
    <property type="match status" value="1"/>
</dbReference>
<organism evidence="15 16">
    <name type="scientific">Blautia celeris</name>
    <dbReference type="NCBI Taxonomy" id="2763026"/>
    <lineage>
        <taxon>Bacteria</taxon>
        <taxon>Bacillati</taxon>
        <taxon>Bacillota</taxon>
        <taxon>Clostridia</taxon>
        <taxon>Lachnospirales</taxon>
        <taxon>Lachnospiraceae</taxon>
        <taxon>Blautia</taxon>
    </lineage>
</organism>
<dbReference type="SUPFAM" id="SSF48150">
    <property type="entry name" value="DNA-glycosylase"/>
    <property type="match status" value="1"/>
</dbReference>
<dbReference type="Gene3D" id="1.10.340.30">
    <property type="entry name" value="Hypothetical protein, domain 2"/>
    <property type="match status" value="1"/>
</dbReference>
<keyword evidence="16" id="KW-1185">Reference proteome</keyword>
<comment type="caution">
    <text evidence="15">The sequence shown here is derived from an EMBL/GenBank/DDBJ whole genome shotgun (WGS) entry which is preliminary data.</text>
</comment>
<dbReference type="CDD" id="cd00056">
    <property type="entry name" value="ENDO3c"/>
    <property type="match status" value="1"/>
</dbReference>
<comment type="catalytic activity">
    <reaction evidence="1 13">
        <text>Hydrolyzes free adenine bases from 7,8-dihydro-8-oxoguanine:adenine mismatched double-stranded DNA, leaving an apurinic site.</text>
        <dbReference type="EC" id="3.2.2.31"/>
    </reaction>
</comment>
<evidence type="ECO:0000256" key="3">
    <source>
        <dbReference type="ARBA" id="ARBA00012045"/>
    </source>
</evidence>
<dbReference type="InterPro" id="IPR011257">
    <property type="entry name" value="DNA_glycosylase"/>
</dbReference>
<keyword evidence="12 13" id="KW-0326">Glycosidase</keyword>
<dbReference type="InterPro" id="IPR029119">
    <property type="entry name" value="MutY_C"/>
</dbReference>